<evidence type="ECO:0000313" key="2">
    <source>
        <dbReference type="Proteomes" id="UP000001396"/>
    </source>
</evidence>
<protein>
    <submittedName>
        <fullName evidence="1">Uncharacterized protein</fullName>
    </submittedName>
</protein>
<reference evidence="1 2" key="1">
    <citation type="journal article" date="2011" name="Genome Res.">
        <title>Phylogeny-wide analysis of social amoeba genomes highlights ancient origins for complex intercellular communication.</title>
        <authorList>
            <person name="Heidel A.J."/>
            <person name="Lawal H.M."/>
            <person name="Felder M."/>
            <person name="Schilde C."/>
            <person name="Helps N.R."/>
            <person name="Tunggal B."/>
            <person name="Rivero F."/>
            <person name="John U."/>
            <person name="Schleicher M."/>
            <person name="Eichinger L."/>
            <person name="Platzer M."/>
            <person name="Noegel A.A."/>
            <person name="Schaap P."/>
            <person name="Gloeckner G."/>
        </authorList>
    </citation>
    <scope>NUCLEOTIDE SEQUENCE [LARGE SCALE GENOMIC DNA]</scope>
    <source>
        <strain evidence="2">ATCC 26659 / Pp 5 / PN500</strain>
    </source>
</reference>
<dbReference type="InParanoid" id="D3BMP3"/>
<organism evidence="1 2">
    <name type="scientific">Heterostelium pallidum (strain ATCC 26659 / Pp 5 / PN500)</name>
    <name type="common">Cellular slime mold</name>
    <name type="synonym">Polysphondylium pallidum</name>
    <dbReference type="NCBI Taxonomy" id="670386"/>
    <lineage>
        <taxon>Eukaryota</taxon>
        <taxon>Amoebozoa</taxon>
        <taxon>Evosea</taxon>
        <taxon>Eumycetozoa</taxon>
        <taxon>Dictyostelia</taxon>
        <taxon>Acytosteliales</taxon>
        <taxon>Acytosteliaceae</taxon>
        <taxon>Heterostelium</taxon>
    </lineage>
</organism>
<accession>D3BMP3</accession>
<dbReference type="AlphaFoldDB" id="D3BMP3"/>
<sequence>MTESYSIISTFQSWRLAKTKQEHPEFDSIDINTLTAENFLALSTFDRDTQVDIVQDKAEQFFIDLVLYHLSSEGLNALGSSKPSLNADLLELVQDPAVVTYFQNYAPLWLLQTIYHHDQASYQSDIKGGVVENSMFSLNKSNIFILITMKLYYFALKQLVPAFLPFIYWSDLNQFQIKVRVYFKDTNVIKNWMTTAIQCQNADIGNRLSFDAVRFNELKTKLDLLQPNNRLSNDIVGSLWYSLLSYYSTKNLINNPVNRNIVIATNQSILNRIIANPDNQFNTQINDATTALACDKPTLINLLSDLMIKAALETPFDNVVPGADFQSTAKPYTKEFIAKTPFTPLQDNSDFLRFANAIYCACHVGVLAYGILNGHDYTLLVFFNPGLMYIGEGLFIYKYADGIDQGNIFSVMGDFLRSLTNDMAKDATNIFTAFQTLVPRLIHPNTSEHITRLIPSFYILTKDQQAFQLFKSQSSMILDWGKLAVNLHKMDENEVDNCIPGLFTVFKKAGCAATSTALLLGNNLYGLSLCARVYPQLEMTLKRYELTIKGQFDISNIPDPIEVFINSVEEKFRIDYDGAQFDDDGWESYYESLDPRIQRGIDILKEVHKDNLNDMFVLLAEMEQRVREQEYNRFTTQIVKLENNINTVQGGDWKAIPGSQATVTITRPSRLIATLQFYSNVLNNGYGSDSIDVTSAINNQLMTLGGYNQYPWPVGTSISHSRDWSTGFSITEQILQVGVYQYDIRARIRGSLPSAQVDAPAAVLFIAPL</sequence>
<dbReference type="RefSeq" id="XP_020429384.1">
    <property type="nucleotide sequence ID" value="XM_020583197.1"/>
</dbReference>
<dbReference type="GeneID" id="31367933"/>
<keyword evidence="2" id="KW-1185">Reference proteome</keyword>
<name>D3BMP3_HETP5</name>
<dbReference type="Proteomes" id="UP000001396">
    <property type="component" value="Unassembled WGS sequence"/>
</dbReference>
<proteinExistence type="predicted"/>
<comment type="caution">
    <text evidence="1">The sequence shown here is derived from an EMBL/GenBank/DDBJ whole genome shotgun (WGS) entry which is preliminary data.</text>
</comment>
<dbReference type="EMBL" id="ADBJ01000043">
    <property type="protein sequence ID" value="EFA77255.1"/>
    <property type="molecule type" value="Genomic_DNA"/>
</dbReference>
<gene>
    <name evidence="1" type="ORF">PPL_12466</name>
</gene>
<evidence type="ECO:0000313" key="1">
    <source>
        <dbReference type="EMBL" id="EFA77255.1"/>
    </source>
</evidence>